<dbReference type="RefSeq" id="WP_182922477.1">
    <property type="nucleotide sequence ID" value="NZ_WNXD01000002.1"/>
</dbReference>
<feature type="chain" id="PRO_5037196919" description="DUF5977 domain-containing protein" evidence="1">
    <location>
        <begin position="20"/>
        <end position="1272"/>
    </location>
</feature>
<comment type="caution">
    <text evidence="3">The sequence shown here is derived from an EMBL/GenBank/DDBJ whole genome shotgun (WGS) entry which is preliminary data.</text>
</comment>
<evidence type="ECO:0000313" key="4">
    <source>
        <dbReference type="Proteomes" id="UP000601055"/>
    </source>
</evidence>
<evidence type="ECO:0000313" key="3">
    <source>
        <dbReference type="EMBL" id="MBB2145787.1"/>
    </source>
</evidence>
<reference evidence="3" key="1">
    <citation type="submission" date="2019-11" db="EMBL/GenBank/DDBJ databases">
        <title>Description of Pedobacter sp. LMG 31464T.</title>
        <authorList>
            <person name="Carlier A."/>
            <person name="Qi S."/>
            <person name="Vandamme P."/>
        </authorList>
    </citation>
    <scope>NUCLEOTIDE SEQUENCE</scope>
    <source>
        <strain evidence="3">LMG 31464</strain>
    </source>
</reference>
<feature type="domain" description="DUF5977" evidence="2">
    <location>
        <begin position="1073"/>
        <end position="1135"/>
    </location>
</feature>
<keyword evidence="1" id="KW-0732">Signal</keyword>
<evidence type="ECO:0000256" key="1">
    <source>
        <dbReference type="SAM" id="SignalP"/>
    </source>
</evidence>
<dbReference type="Proteomes" id="UP000601055">
    <property type="component" value="Unassembled WGS sequence"/>
</dbReference>
<protein>
    <recommendedName>
        <fullName evidence="2">DUF5977 domain-containing protein</fullName>
    </recommendedName>
</protein>
<proteinExistence type="predicted"/>
<dbReference type="EMBL" id="WNXD01000002">
    <property type="protein sequence ID" value="MBB2145787.1"/>
    <property type="molecule type" value="Genomic_DNA"/>
</dbReference>
<organism evidence="3 4">
    <name type="scientific">Pedobacter planticolens</name>
    <dbReference type="NCBI Taxonomy" id="2679964"/>
    <lineage>
        <taxon>Bacteria</taxon>
        <taxon>Pseudomonadati</taxon>
        <taxon>Bacteroidota</taxon>
        <taxon>Sphingobacteriia</taxon>
        <taxon>Sphingobacteriales</taxon>
        <taxon>Sphingobacteriaceae</taxon>
        <taxon>Pedobacter</taxon>
    </lineage>
</organism>
<dbReference type="AlphaFoldDB" id="A0A923DXE3"/>
<dbReference type="Pfam" id="PF19404">
    <property type="entry name" value="DUF5977"/>
    <property type="match status" value="1"/>
</dbReference>
<dbReference type="InterPro" id="IPR046020">
    <property type="entry name" value="DUF5977"/>
</dbReference>
<name>A0A923DXE3_9SPHI</name>
<keyword evidence="4" id="KW-1185">Reference proteome</keyword>
<gene>
    <name evidence="3" type="ORF">GM921_09835</name>
</gene>
<accession>A0A923DXE3</accession>
<feature type="signal peptide" evidence="1">
    <location>
        <begin position="1"/>
        <end position="19"/>
    </location>
</feature>
<sequence>MKNLILLFCCCCITAICFGQSMKLDGPYLQSPNAASMGIYGKVDVSSFTGIPNIRIPVLSLTQGDIPITAELRYMAGGVKPEEHPSWVGQNWTLSVGGVVTRKRNGGVDEVRVDNFTNQNIFAYYFNYGGLNTTAWNTPTFMNNYLGNDVSNGLFTQLSPDEFMFTLPNGKSGSFFKNDQGTWSVKGNQPGLMKINVSLSPTSPLLILNSVVKPVNYQEINQIIYKIEITDDEGYVFTFGGDIDAIEFIRERLSAGLAQNNVIANAWNLVKITSPKGNEVNFSYERGPHQFIQNVSYGHTLSYNINGATCSGYVINPLQYSGYVITPTYLKEITSGSFKVSFEKQVSNELKYPYGLPQPQPSANAFNGFAYGDFSDAHYGPGVYTNGQQLLDVNPHTDYKLKTITIADGNDLIKERYAFTYNNDTQSLPNERLFLESFRRTTPLVLIDDQEPSTDIAYKFKYNDKHLLPAYNSLMVDQWGYYNGKPYPITNLSVNLATLNAQLAADFDYAKLGSLSEITYPTGGKSTFEYELNDYSAYIKKAPNTLSLVSGSGTGGGLRIKKISNYSEDGVFTFKQYVYNSEATGVSSGILAGLKQIYYKAQIGQPGGNIAYAEYVSNNSISDLNYTNGRDVVYSEVKEINEDGSWTIYKYSNSDNVDYRDEVPNYIFTQGIGVNSSAEYGTYSFTFDPSYTYPLISHTSRELERGQLLSKEIHAADGKLVYKEVNQYRDDAGRYNEYVKSFNYAGQQISCSLGFLYERYVEPVKIYTFFPYLKTQTIYNYDLNENITTTLVKQNVYDNNYKVLKEDSYINSKGETNKTEYKYPFDFGSNTVLQGMLAKNIMSKVVERTNYTNSTSIQTERVNFSLQNTSMYLPVSTEVQVGTNTPSVTAYEHDNHGNLASLQTQGGTKTSYVWSYQQQYPIVKAINAAKEELFAENFENTGASGVTTGLAHTGQKFWLGSVYSLSWSLPNAKSYVYSYWYRSNGKWYYKDPLAFTGAASLTNGDAYDDILVYPADALVSSYTYDPLVGKTSEIDAKGQTSYYTYDDMNRLLTIKDQTGAIIKYYRYNYKQPFVNEVQSQAFTKNNCTSGQGSTVNYVVPAGAFTSLESVAAANALALASIAANGQNYANTNGICQNIYVKKVITGTGSAIIGGYQHDYVEYSAFFYSDEACTQPYTLTSPLTVRFAETGLTTYANGNPSLPFYHEYPAYVSSGVSSTQLMSAWSYCEGGLILIEKSKTTQKGLPPPPDDPGYCYSSSVSLVNGTGYIVKAY</sequence>
<evidence type="ECO:0000259" key="2">
    <source>
        <dbReference type="Pfam" id="PF19404"/>
    </source>
</evidence>